<evidence type="ECO:0000313" key="6">
    <source>
        <dbReference type="Proteomes" id="UP000481033"/>
    </source>
</evidence>
<dbReference type="InterPro" id="IPR010068">
    <property type="entry name" value="Peri-bd_TauA"/>
</dbReference>
<dbReference type="PANTHER" id="PTHR30024:SF47">
    <property type="entry name" value="TAURINE-BINDING PERIPLASMIC PROTEIN"/>
    <property type="match status" value="1"/>
</dbReference>
<evidence type="ECO:0000256" key="1">
    <source>
        <dbReference type="ARBA" id="ARBA00004418"/>
    </source>
</evidence>
<dbReference type="PROSITE" id="PS51257">
    <property type="entry name" value="PROKAR_LIPOPROTEIN"/>
    <property type="match status" value="1"/>
</dbReference>
<dbReference type="RefSeq" id="WP_163699397.1">
    <property type="nucleotide sequence ID" value="NZ_QXHD01000004.1"/>
</dbReference>
<dbReference type="GO" id="GO:0042918">
    <property type="term" value="P:alkanesulfonate transmembrane transport"/>
    <property type="evidence" value="ECO:0007669"/>
    <property type="project" value="TreeGrafter"/>
</dbReference>
<feature type="domain" description="Solute-binding protein family 3/N-terminal" evidence="4">
    <location>
        <begin position="58"/>
        <end position="288"/>
    </location>
</feature>
<dbReference type="Gene3D" id="3.40.190.10">
    <property type="entry name" value="Periplasmic binding protein-like II"/>
    <property type="match status" value="2"/>
</dbReference>
<dbReference type="InterPro" id="IPR015168">
    <property type="entry name" value="SsuA/THI5"/>
</dbReference>
<comment type="caution">
    <text evidence="5">The sequence shown here is derived from an EMBL/GenBank/DDBJ whole genome shotgun (WGS) entry which is preliminary data.</text>
</comment>
<dbReference type="EMBL" id="QXHD01000004">
    <property type="protein sequence ID" value="NEZ57331.1"/>
    <property type="molecule type" value="Genomic_DNA"/>
</dbReference>
<dbReference type="Proteomes" id="UP000481033">
    <property type="component" value="Unassembled WGS sequence"/>
</dbReference>
<keyword evidence="3" id="KW-0732">Signal</keyword>
<keyword evidence="6" id="KW-1185">Reference proteome</keyword>
<proteinExistence type="inferred from homology"/>
<name>A0A6M0RNU2_9CYAN</name>
<protein>
    <submittedName>
        <fullName evidence="5">Taurine ABC transporter substrate-binding protein</fullName>
    </submittedName>
</protein>
<dbReference type="InterPro" id="IPR001638">
    <property type="entry name" value="Solute-binding_3/MltF_N"/>
</dbReference>
<evidence type="ECO:0000313" key="5">
    <source>
        <dbReference type="EMBL" id="NEZ57331.1"/>
    </source>
</evidence>
<comment type="similarity">
    <text evidence="2">Belongs to the bacterial solute-binding protein SsuA/TauA family.</text>
</comment>
<evidence type="ECO:0000256" key="3">
    <source>
        <dbReference type="ARBA" id="ARBA00022729"/>
    </source>
</evidence>
<accession>A0A6M0RNU2</accession>
<dbReference type="GO" id="GO:0042597">
    <property type="term" value="C:periplasmic space"/>
    <property type="evidence" value="ECO:0007669"/>
    <property type="project" value="UniProtKB-SubCell"/>
</dbReference>
<dbReference type="AlphaFoldDB" id="A0A6M0RNU2"/>
<evidence type="ECO:0000259" key="4">
    <source>
        <dbReference type="SMART" id="SM00062"/>
    </source>
</evidence>
<dbReference type="SMART" id="SM00062">
    <property type="entry name" value="PBPb"/>
    <property type="match status" value="1"/>
</dbReference>
<evidence type="ECO:0000256" key="2">
    <source>
        <dbReference type="ARBA" id="ARBA00010742"/>
    </source>
</evidence>
<dbReference type="PANTHER" id="PTHR30024">
    <property type="entry name" value="ALIPHATIC SULFONATES-BINDING PROTEIN-RELATED"/>
    <property type="match status" value="1"/>
</dbReference>
<dbReference type="CDD" id="cd13560">
    <property type="entry name" value="PBP2_taurine"/>
    <property type="match status" value="1"/>
</dbReference>
<organism evidence="5 6">
    <name type="scientific">Adonisia turfae CCMR0081</name>
    <dbReference type="NCBI Taxonomy" id="2292702"/>
    <lineage>
        <taxon>Bacteria</taxon>
        <taxon>Bacillati</taxon>
        <taxon>Cyanobacteriota</taxon>
        <taxon>Adonisia</taxon>
        <taxon>Adonisia turfae</taxon>
    </lineage>
</organism>
<gene>
    <name evidence="5" type="ORF">DXZ20_16960</name>
</gene>
<sequence>MFFEQLRQTGLPRRKFNTLLGLTGLSLVLTISACTPKATVENNAGANNGNSAGSMPEEIRVGYQVIPNAELLAKSQGMVEENLPGVEIEWVQYSSGGDVNQAMMAGEIDLGLAGSVPVSTGIANNLPYQVYFIHDIIGENEALAIRPDSGIIRLADMKGKTIAVPFGSTTHFSLLSALRENGVDAAEVKIVDMTPDETLAAWQKGTIDGSFIWHPVLGKLQEDNGIVITSAKQLADEGIITADLAVVHQDFVSQYPEAVEKYVMALDEAVDFYRADPESAAQAISGELGLTPEQSLDVMNELVWLSAEEQASIKYLGTSDAPGALGKVLLESAEFMVTQGAIEQAPDLASYHAAIYNNAVNSAGGAVAAK</sequence>
<dbReference type="SUPFAM" id="SSF53850">
    <property type="entry name" value="Periplasmic binding protein-like II"/>
    <property type="match status" value="1"/>
</dbReference>
<comment type="subcellular location">
    <subcellularLocation>
        <location evidence="1">Periplasm</location>
    </subcellularLocation>
</comment>
<reference evidence="5 6" key="1">
    <citation type="journal article" date="2020" name="Microb. Ecol.">
        <title>Ecogenomics of the Marine Benthic Filamentous Cyanobacterium Adonisia.</title>
        <authorList>
            <person name="Walter J.M."/>
            <person name="Coutinho F.H."/>
            <person name="Leomil L."/>
            <person name="Hargreaves P.I."/>
            <person name="Campeao M.E."/>
            <person name="Vieira V.V."/>
            <person name="Silva B.S."/>
            <person name="Fistarol G.O."/>
            <person name="Salomon P.S."/>
            <person name="Sawabe T."/>
            <person name="Mino S."/>
            <person name="Hosokawa M."/>
            <person name="Miyashita H."/>
            <person name="Maruyama F."/>
            <person name="van Verk M.C."/>
            <person name="Dutilh B.E."/>
            <person name="Thompson C.C."/>
            <person name="Thompson F.L."/>
        </authorList>
    </citation>
    <scope>NUCLEOTIDE SEQUENCE [LARGE SCALE GENOMIC DNA]</scope>
    <source>
        <strain evidence="5 6">CCMR0081</strain>
    </source>
</reference>
<dbReference type="Pfam" id="PF09084">
    <property type="entry name" value="NMT1"/>
    <property type="match status" value="1"/>
</dbReference>